<organism evidence="1 2">
    <name type="scientific">Rhizophagus clarus</name>
    <dbReference type="NCBI Taxonomy" id="94130"/>
    <lineage>
        <taxon>Eukaryota</taxon>
        <taxon>Fungi</taxon>
        <taxon>Fungi incertae sedis</taxon>
        <taxon>Mucoromycota</taxon>
        <taxon>Glomeromycotina</taxon>
        <taxon>Glomeromycetes</taxon>
        <taxon>Glomerales</taxon>
        <taxon>Glomeraceae</taxon>
        <taxon>Rhizophagus</taxon>
    </lineage>
</organism>
<protein>
    <recommendedName>
        <fullName evidence="3">F-box domain-containing protein</fullName>
    </recommendedName>
</protein>
<evidence type="ECO:0000313" key="1">
    <source>
        <dbReference type="EMBL" id="GBC09392.1"/>
    </source>
</evidence>
<comment type="caution">
    <text evidence="1">The sequence shown here is derived from an EMBL/GenBank/DDBJ whole genome shotgun (WGS) entry which is preliminary data.</text>
</comment>
<accession>A0A2Z6SH23</accession>
<name>A0A2Z6SH23_9GLOM</name>
<evidence type="ECO:0008006" key="3">
    <source>
        <dbReference type="Google" id="ProtNLM"/>
    </source>
</evidence>
<evidence type="ECO:0000313" key="2">
    <source>
        <dbReference type="Proteomes" id="UP000247702"/>
    </source>
</evidence>
<proteinExistence type="predicted"/>
<dbReference type="Proteomes" id="UP000247702">
    <property type="component" value="Unassembled WGS sequence"/>
</dbReference>
<reference evidence="1 2" key="1">
    <citation type="submission" date="2017-11" db="EMBL/GenBank/DDBJ databases">
        <title>The genome of Rhizophagus clarus HR1 reveals common genetic basis of auxotrophy among arbuscular mycorrhizal fungi.</title>
        <authorList>
            <person name="Kobayashi Y."/>
        </authorList>
    </citation>
    <scope>NUCLEOTIDE SEQUENCE [LARGE SCALE GENOMIC DNA]</scope>
    <source>
        <strain evidence="1 2">HR1</strain>
    </source>
</reference>
<keyword evidence="2" id="KW-1185">Reference proteome</keyword>
<dbReference type="EMBL" id="BEXD01004295">
    <property type="protein sequence ID" value="GBC09392.1"/>
    <property type="molecule type" value="Genomic_DNA"/>
</dbReference>
<dbReference type="AlphaFoldDB" id="A0A2Z6SH23"/>
<sequence length="76" mass="9068">MTCSKIFSELPELLSEIIQYFRCDFSALHSCILVDRLWCRLAIPLLWENPFSIIHRETVTLLNIIKFVLLKFIWLI</sequence>
<gene>
    <name evidence="1" type="ORF">RclHR1_08820003</name>
</gene>